<dbReference type="Gene3D" id="3.10.450.350">
    <property type="match status" value="1"/>
</dbReference>
<accession>A0A345ZYR9</accession>
<evidence type="ECO:0000256" key="2">
    <source>
        <dbReference type="ARBA" id="ARBA00022670"/>
    </source>
</evidence>
<feature type="compositionally biased region" description="Low complexity" evidence="7">
    <location>
        <begin position="150"/>
        <end position="161"/>
    </location>
</feature>
<keyword evidence="3" id="KW-0479">Metal-binding</keyword>
<dbReference type="EMBL" id="CP031417">
    <property type="protein sequence ID" value="AXK82066.1"/>
    <property type="molecule type" value="Genomic_DNA"/>
</dbReference>
<name>A0A345ZYR9_9HYPH</name>
<dbReference type="InterPro" id="IPR016047">
    <property type="entry name" value="M23ase_b-sheet_dom"/>
</dbReference>
<protein>
    <submittedName>
        <fullName evidence="10">M23 family peptidase</fullName>
    </submittedName>
</protein>
<dbReference type="GO" id="GO:0004222">
    <property type="term" value="F:metalloendopeptidase activity"/>
    <property type="evidence" value="ECO:0007669"/>
    <property type="project" value="TreeGrafter"/>
</dbReference>
<sequence length="607" mass="65318">MMVWWRRQPRRSRDSSVPGLSHGQRFGDAEFHPINGPHAARHPVNMKWLASLLLLAGAAAVMLGAIWTWLGAGFSVALVPEFARPTVNGDDAPRADRLAGASPERGIVRSRIEQLADDVHILRRFNYVMVHLAQAVAPSSGLKDPRDDAAPSAGGAPAQGARYPNVASAIATDESLPPEIRFGASRSVRHPHVSAYADEDAVVAPAALPGVPINLSVVGKSKETVSGERHVIVARRGNTLESMLSAIGVTAHDAQAIAAVLTPSWFGRASFAGGEVITVMEEDVDGEVRPRQVELTRDGKPLRVAVLADDGTYVKVQPRPVATPSGNSDLAWAGAMLRPALDAGDSLKLDQSFDRLARDNRLEPSLVNEVMRLCAQDVEHGVAIARDDTAEMLYSSGADGRPVLAFAALTHNGSTHRYYRFTSPDDGDTDYYDSNGRSVTGMLMKKPVASGRLGDGFGWRVHPILRDRRFHDGVDYAAPYGAPILAAGDGVMEYIGEEPGYGKYVRVRHDFGYETTYAHISGVPQGLKIGARIHRGQTIAYVGSTGLSTGPHLYYELRVNGHYADPLQANLRAGRVLGGGALAAFEKLRRRTDRLVQTSALVATSHP</sequence>
<keyword evidence="11" id="KW-1185">Reference proteome</keyword>
<gene>
    <name evidence="10" type="ORF">DW352_16975</name>
</gene>
<keyword evidence="6" id="KW-0482">Metalloprotease</keyword>
<evidence type="ECO:0000313" key="11">
    <source>
        <dbReference type="Proteomes" id="UP000254889"/>
    </source>
</evidence>
<feature type="domain" description="M23ase beta-sheet core" evidence="9">
    <location>
        <begin position="469"/>
        <end position="566"/>
    </location>
</feature>
<feature type="region of interest" description="Disordered" evidence="7">
    <location>
        <begin position="1"/>
        <end position="22"/>
    </location>
</feature>
<evidence type="ECO:0000256" key="4">
    <source>
        <dbReference type="ARBA" id="ARBA00022801"/>
    </source>
</evidence>
<dbReference type="InterPro" id="IPR011055">
    <property type="entry name" value="Dup_hybrid_motif"/>
</dbReference>
<evidence type="ECO:0000256" key="5">
    <source>
        <dbReference type="ARBA" id="ARBA00022833"/>
    </source>
</evidence>
<comment type="cofactor">
    <cofactor evidence="1">
        <name>Zn(2+)</name>
        <dbReference type="ChEBI" id="CHEBI:29105"/>
    </cofactor>
</comment>
<keyword evidence="4" id="KW-0378">Hydrolase</keyword>
<dbReference type="InterPro" id="IPR050570">
    <property type="entry name" value="Cell_wall_metabolism_enzyme"/>
</dbReference>
<keyword evidence="2" id="KW-0645">Protease</keyword>
<dbReference type="OrthoDB" id="9805070at2"/>
<keyword evidence="8" id="KW-0812">Transmembrane</keyword>
<keyword evidence="8" id="KW-1133">Transmembrane helix</keyword>
<dbReference type="Gene3D" id="2.70.70.10">
    <property type="entry name" value="Glucose Permease (Domain IIA)"/>
    <property type="match status" value="1"/>
</dbReference>
<keyword evidence="8" id="KW-0472">Membrane</keyword>
<dbReference type="GO" id="GO:0046872">
    <property type="term" value="F:metal ion binding"/>
    <property type="evidence" value="ECO:0007669"/>
    <property type="project" value="UniProtKB-KW"/>
</dbReference>
<feature type="region of interest" description="Disordered" evidence="7">
    <location>
        <begin position="139"/>
        <end position="161"/>
    </location>
</feature>
<dbReference type="RefSeq" id="WP_115692445.1">
    <property type="nucleotide sequence ID" value="NZ_CP031417.1"/>
</dbReference>
<dbReference type="Pfam" id="PF01551">
    <property type="entry name" value="Peptidase_M23"/>
    <property type="match status" value="1"/>
</dbReference>
<dbReference type="PANTHER" id="PTHR21666:SF288">
    <property type="entry name" value="CELL DIVISION PROTEIN YTFB"/>
    <property type="match status" value="1"/>
</dbReference>
<evidence type="ECO:0000313" key="10">
    <source>
        <dbReference type="EMBL" id="AXK82066.1"/>
    </source>
</evidence>
<reference evidence="10 11" key="1">
    <citation type="submission" date="2018-07" db="EMBL/GenBank/DDBJ databases">
        <authorList>
            <person name="Quirk P.G."/>
            <person name="Krulwich T.A."/>
        </authorList>
    </citation>
    <scope>NUCLEOTIDE SEQUENCE [LARGE SCALE GENOMIC DNA]</scope>
    <source>
        <strain evidence="10 11">CC-BB4</strain>
    </source>
</reference>
<dbReference type="PANTHER" id="PTHR21666">
    <property type="entry name" value="PEPTIDASE-RELATED"/>
    <property type="match status" value="1"/>
</dbReference>
<keyword evidence="5" id="KW-0862">Zinc</keyword>
<dbReference type="SUPFAM" id="SSF51261">
    <property type="entry name" value="Duplicated hybrid motif"/>
    <property type="match status" value="1"/>
</dbReference>
<dbReference type="GO" id="GO:0006508">
    <property type="term" value="P:proteolysis"/>
    <property type="evidence" value="ECO:0007669"/>
    <property type="project" value="UniProtKB-KW"/>
</dbReference>
<evidence type="ECO:0000256" key="1">
    <source>
        <dbReference type="ARBA" id="ARBA00001947"/>
    </source>
</evidence>
<dbReference type="KEGG" id="ptaw:DW352_16975"/>
<evidence type="ECO:0000256" key="8">
    <source>
        <dbReference type="SAM" id="Phobius"/>
    </source>
</evidence>
<dbReference type="AlphaFoldDB" id="A0A345ZYR9"/>
<dbReference type="Proteomes" id="UP000254889">
    <property type="component" value="Chromosome"/>
</dbReference>
<evidence type="ECO:0000256" key="7">
    <source>
        <dbReference type="SAM" id="MobiDB-lite"/>
    </source>
</evidence>
<organism evidence="10 11">
    <name type="scientific">Pseudolabrys taiwanensis</name>
    <dbReference type="NCBI Taxonomy" id="331696"/>
    <lineage>
        <taxon>Bacteria</taxon>
        <taxon>Pseudomonadati</taxon>
        <taxon>Pseudomonadota</taxon>
        <taxon>Alphaproteobacteria</taxon>
        <taxon>Hyphomicrobiales</taxon>
        <taxon>Xanthobacteraceae</taxon>
        <taxon>Pseudolabrys</taxon>
    </lineage>
</organism>
<evidence type="ECO:0000259" key="9">
    <source>
        <dbReference type="Pfam" id="PF01551"/>
    </source>
</evidence>
<feature type="transmembrane region" description="Helical" evidence="8">
    <location>
        <begin position="48"/>
        <end position="70"/>
    </location>
</feature>
<proteinExistence type="predicted"/>
<evidence type="ECO:0000256" key="3">
    <source>
        <dbReference type="ARBA" id="ARBA00022723"/>
    </source>
</evidence>
<dbReference type="CDD" id="cd12797">
    <property type="entry name" value="M23_peptidase"/>
    <property type="match status" value="1"/>
</dbReference>
<evidence type="ECO:0000256" key="6">
    <source>
        <dbReference type="ARBA" id="ARBA00023049"/>
    </source>
</evidence>